<evidence type="ECO:0008006" key="4">
    <source>
        <dbReference type="Google" id="ProtNLM"/>
    </source>
</evidence>
<reference evidence="2 3" key="1">
    <citation type="submission" date="2012-07" db="EMBL/GenBank/DDBJ databases">
        <title>The Genome Sequence of Fusobacterium ulcerans 12_1B.</title>
        <authorList>
            <consortium name="The Broad Institute Genome Sequencing Platform"/>
            <person name="Earl A."/>
            <person name="Ward D."/>
            <person name="Feldgarden M."/>
            <person name="Gevers D."/>
            <person name="Strauss J."/>
            <person name="Ambrose C.E."/>
            <person name="Allen-Vercoe E."/>
            <person name="Walker B."/>
            <person name="Young S.K."/>
            <person name="Zeng Q."/>
            <person name="Gargeya S."/>
            <person name="Fitzgerald M."/>
            <person name="Haas B."/>
            <person name="Abouelleil A."/>
            <person name="Alvarado L."/>
            <person name="Arachchi H.M."/>
            <person name="Berlin A.M."/>
            <person name="Chapman S.B."/>
            <person name="Goldberg J."/>
            <person name="Griggs A."/>
            <person name="Gujja S."/>
            <person name="Hansen M."/>
            <person name="Howarth C."/>
            <person name="Imamovic A."/>
            <person name="Larimer J."/>
            <person name="McCowen C."/>
            <person name="Montmayeur A."/>
            <person name="Murphy C."/>
            <person name="Neiman D."/>
            <person name="Pearson M."/>
            <person name="Priest M."/>
            <person name="Roberts A."/>
            <person name="Saif S."/>
            <person name="Shea T."/>
            <person name="Sisk P."/>
            <person name="Sykes S."/>
            <person name="Wortman J."/>
            <person name="Nusbaum C."/>
            <person name="Birren B."/>
        </authorList>
    </citation>
    <scope>NUCLEOTIDE SEQUENCE [LARGE SCALE GENOMIC DNA]</scope>
    <source>
        <strain evidence="2 3">12_1B</strain>
    </source>
</reference>
<gene>
    <name evidence="2" type="ORF">HMPREF0402_03491</name>
</gene>
<dbReference type="RefSeq" id="WP_008699437.1">
    <property type="nucleotide sequence ID" value="NZ_KE161012.1"/>
</dbReference>
<dbReference type="Proteomes" id="UP000003233">
    <property type="component" value="Unassembled WGS sequence"/>
</dbReference>
<dbReference type="EMBL" id="AGWJ02000035">
    <property type="protein sequence ID" value="EHO77187.1"/>
    <property type="molecule type" value="Genomic_DNA"/>
</dbReference>
<protein>
    <recommendedName>
        <fullName evidence="4">POTRA domain-containing protein</fullName>
    </recommendedName>
</protein>
<comment type="caution">
    <text evidence="2">The sequence shown here is derived from an EMBL/GenBank/DDBJ whole genome shotgun (WGS) entry which is preliminary data.</text>
</comment>
<dbReference type="BioCyc" id="FSP457404-HMP:GTSQ-3546-MONOMER"/>
<sequence length="118" mass="13367">MKKIFLGLFLLSNLLYAVPTSVMAGAAATGVVRRELDELENKATNEIVVVDRREKLIEAHENKDLVYGVLATITQYGKAYENVVNEVAALKDENIVYKSYVFTNREVTVRILYIEKNK</sequence>
<name>H1PYJ8_9FUSO</name>
<proteinExistence type="predicted"/>
<keyword evidence="3" id="KW-1185">Reference proteome</keyword>
<evidence type="ECO:0000313" key="3">
    <source>
        <dbReference type="Proteomes" id="UP000003233"/>
    </source>
</evidence>
<organism evidence="2 3">
    <name type="scientific">Fusobacterium ulcerans 12-1B</name>
    <dbReference type="NCBI Taxonomy" id="457404"/>
    <lineage>
        <taxon>Bacteria</taxon>
        <taxon>Fusobacteriati</taxon>
        <taxon>Fusobacteriota</taxon>
        <taxon>Fusobacteriia</taxon>
        <taxon>Fusobacteriales</taxon>
        <taxon>Fusobacteriaceae</taxon>
        <taxon>Fusobacterium</taxon>
    </lineage>
</organism>
<feature type="chain" id="PRO_5003552122" description="POTRA domain-containing protein" evidence="1">
    <location>
        <begin position="18"/>
        <end position="118"/>
    </location>
</feature>
<dbReference type="HOGENOM" id="CLU_2069717_0_0_0"/>
<evidence type="ECO:0000256" key="1">
    <source>
        <dbReference type="SAM" id="SignalP"/>
    </source>
</evidence>
<feature type="signal peptide" evidence="1">
    <location>
        <begin position="1"/>
        <end position="17"/>
    </location>
</feature>
<keyword evidence="1" id="KW-0732">Signal</keyword>
<dbReference type="PATRIC" id="fig|457404.5.peg.3532"/>
<evidence type="ECO:0000313" key="2">
    <source>
        <dbReference type="EMBL" id="EHO77187.1"/>
    </source>
</evidence>
<dbReference type="AlphaFoldDB" id="H1PYJ8"/>
<accession>H1PYJ8</accession>